<dbReference type="Proteomes" id="UP000016933">
    <property type="component" value="Unassembled WGS sequence"/>
</dbReference>
<dbReference type="AlphaFoldDB" id="N1PLW5"/>
<protein>
    <recommendedName>
        <fullName evidence="3">Phytanoyl-CoA dioxygenase</fullName>
    </recommendedName>
</protein>
<evidence type="ECO:0008006" key="3">
    <source>
        <dbReference type="Google" id="ProtNLM"/>
    </source>
</evidence>
<sequence length="320" mass="36952">MPHRDSPPPVPDTAQQYGDFRDELFRDGVVVVKGVVPKGRCEHYIEQMTQWLERFPLGFDRSDPKTWTEEHLPAHMKGGMYHGYGVPHEKFVWDARLEPGVIGAFEKLWNTKDLLVSFDGINHTLPLPEGKRVASTPWPHVDQNPHHQGFHCAQGIINFAPNGPDDGGLVVLKSSQCLNEAFFKSHSKEKKAKWGTVPDDWHGFDPDEVEWFKERGAEEIKICVEPGDLILWDSRTVHWNVLPQSNQTRSIVSWATPEDLQKKGDIFRNRQRTTHMPHRNFWRSDKILRFGKDDPYHRDLPFEQPVETEQLLKLAGARAY</sequence>
<keyword evidence="2" id="KW-1185">Reference proteome</keyword>
<dbReference type="Pfam" id="PF05721">
    <property type="entry name" value="PhyH"/>
    <property type="match status" value="1"/>
</dbReference>
<dbReference type="EMBL" id="KB446539">
    <property type="protein sequence ID" value="EME44008.1"/>
    <property type="molecule type" value="Genomic_DNA"/>
</dbReference>
<dbReference type="PANTHER" id="PTHR31630:SF6">
    <property type="entry name" value="PHYTANOYL-COA DIOXYGENASE-RELATED"/>
    <property type="match status" value="1"/>
</dbReference>
<dbReference type="OrthoDB" id="445007at2759"/>
<reference evidence="1 2" key="2">
    <citation type="journal article" date="2012" name="PLoS Pathog.">
        <title>Diverse lifestyles and strategies of plant pathogenesis encoded in the genomes of eighteen Dothideomycetes fungi.</title>
        <authorList>
            <person name="Ohm R.A."/>
            <person name="Feau N."/>
            <person name="Henrissat B."/>
            <person name="Schoch C.L."/>
            <person name="Horwitz B.A."/>
            <person name="Barry K.W."/>
            <person name="Condon B.J."/>
            <person name="Copeland A.C."/>
            <person name="Dhillon B."/>
            <person name="Glaser F."/>
            <person name="Hesse C.N."/>
            <person name="Kosti I."/>
            <person name="LaButti K."/>
            <person name="Lindquist E.A."/>
            <person name="Lucas S."/>
            <person name="Salamov A.A."/>
            <person name="Bradshaw R.E."/>
            <person name="Ciuffetti L."/>
            <person name="Hamelin R.C."/>
            <person name="Kema G.H.J."/>
            <person name="Lawrence C."/>
            <person name="Scott J.A."/>
            <person name="Spatafora J.W."/>
            <person name="Turgeon B.G."/>
            <person name="de Wit P.J.G.M."/>
            <person name="Zhong S."/>
            <person name="Goodwin S.B."/>
            <person name="Grigoriev I.V."/>
        </authorList>
    </citation>
    <scope>NUCLEOTIDE SEQUENCE [LARGE SCALE GENOMIC DNA]</scope>
    <source>
        <strain evidence="2">NZE10 / CBS 128990</strain>
    </source>
</reference>
<reference evidence="2" key="1">
    <citation type="journal article" date="2012" name="PLoS Genet.">
        <title>The genomes of the fungal plant pathogens Cladosporium fulvum and Dothistroma septosporum reveal adaptation to different hosts and lifestyles but also signatures of common ancestry.</title>
        <authorList>
            <person name="de Wit P.J.G.M."/>
            <person name="van der Burgt A."/>
            <person name="Oekmen B."/>
            <person name="Stergiopoulos I."/>
            <person name="Abd-Elsalam K.A."/>
            <person name="Aerts A.L."/>
            <person name="Bahkali A.H."/>
            <person name="Beenen H.G."/>
            <person name="Chettri P."/>
            <person name="Cox M.P."/>
            <person name="Datema E."/>
            <person name="de Vries R.P."/>
            <person name="Dhillon B."/>
            <person name="Ganley A.R."/>
            <person name="Griffiths S.A."/>
            <person name="Guo Y."/>
            <person name="Hamelin R.C."/>
            <person name="Henrissat B."/>
            <person name="Kabir M.S."/>
            <person name="Jashni M.K."/>
            <person name="Kema G."/>
            <person name="Klaubauf S."/>
            <person name="Lapidus A."/>
            <person name="Levasseur A."/>
            <person name="Lindquist E."/>
            <person name="Mehrabi R."/>
            <person name="Ohm R.A."/>
            <person name="Owen T.J."/>
            <person name="Salamov A."/>
            <person name="Schwelm A."/>
            <person name="Schijlen E."/>
            <person name="Sun H."/>
            <person name="van den Burg H.A."/>
            <person name="van Ham R.C.H.J."/>
            <person name="Zhang S."/>
            <person name="Goodwin S.B."/>
            <person name="Grigoriev I.V."/>
            <person name="Collemare J."/>
            <person name="Bradshaw R.E."/>
        </authorList>
    </citation>
    <scope>NUCLEOTIDE SEQUENCE [LARGE SCALE GENOMIC DNA]</scope>
    <source>
        <strain evidence="2">NZE10 / CBS 128990</strain>
    </source>
</reference>
<accession>N1PLW5</accession>
<dbReference type="SUPFAM" id="SSF51197">
    <property type="entry name" value="Clavaminate synthase-like"/>
    <property type="match status" value="1"/>
</dbReference>
<dbReference type="eggNOG" id="ENOG502QZ63">
    <property type="taxonomic scope" value="Eukaryota"/>
</dbReference>
<gene>
    <name evidence="1" type="ORF">DOTSEDRAFT_34548</name>
</gene>
<dbReference type="InterPro" id="IPR008775">
    <property type="entry name" value="Phytyl_CoA_dOase-like"/>
</dbReference>
<evidence type="ECO:0000313" key="2">
    <source>
        <dbReference type="Proteomes" id="UP000016933"/>
    </source>
</evidence>
<dbReference type="HOGENOM" id="CLU_049199_0_0_1"/>
<evidence type="ECO:0000313" key="1">
    <source>
        <dbReference type="EMBL" id="EME44008.1"/>
    </source>
</evidence>
<dbReference type="PANTHER" id="PTHR31630">
    <property type="entry name" value="PHYTANOYL-COA DIOXYGENASE-RELATED-RELATED"/>
    <property type="match status" value="1"/>
</dbReference>
<organism evidence="1 2">
    <name type="scientific">Dothistroma septosporum (strain NZE10 / CBS 128990)</name>
    <name type="common">Red band needle blight fungus</name>
    <name type="synonym">Mycosphaerella pini</name>
    <dbReference type="NCBI Taxonomy" id="675120"/>
    <lineage>
        <taxon>Eukaryota</taxon>
        <taxon>Fungi</taxon>
        <taxon>Dikarya</taxon>
        <taxon>Ascomycota</taxon>
        <taxon>Pezizomycotina</taxon>
        <taxon>Dothideomycetes</taxon>
        <taxon>Dothideomycetidae</taxon>
        <taxon>Mycosphaerellales</taxon>
        <taxon>Mycosphaerellaceae</taxon>
        <taxon>Dothistroma</taxon>
    </lineage>
</organism>
<proteinExistence type="predicted"/>
<dbReference type="OMA" id="TWGPADW"/>
<name>N1PLW5_DOTSN</name>
<dbReference type="Gene3D" id="2.60.120.620">
    <property type="entry name" value="q2cbj1_9rhob like domain"/>
    <property type="match status" value="1"/>
</dbReference>